<evidence type="ECO:0000256" key="3">
    <source>
        <dbReference type="ARBA" id="ARBA00022989"/>
    </source>
</evidence>
<protein>
    <submittedName>
        <fullName evidence="6">Isoprenylcysteine carboxyl methyltransferase</fullName>
    </submittedName>
</protein>
<keyword evidence="4 5" id="KW-0472">Membrane</keyword>
<dbReference type="PANTHER" id="PTHR12714">
    <property type="entry name" value="PROTEIN-S ISOPRENYLCYSTEINE O-METHYLTRANSFERASE"/>
    <property type="match status" value="1"/>
</dbReference>
<keyword evidence="3 5" id="KW-1133">Transmembrane helix</keyword>
<organism evidence="6 7">
    <name type="scientific">Roseibium aquae</name>
    <dbReference type="NCBI Taxonomy" id="1323746"/>
    <lineage>
        <taxon>Bacteria</taxon>
        <taxon>Pseudomonadati</taxon>
        <taxon>Pseudomonadota</taxon>
        <taxon>Alphaproteobacteria</taxon>
        <taxon>Hyphomicrobiales</taxon>
        <taxon>Stappiaceae</taxon>
        <taxon>Roseibium</taxon>
    </lineage>
</organism>
<dbReference type="Gene3D" id="1.20.120.1630">
    <property type="match status" value="1"/>
</dbReference>
<dbReference type="RefSeq" id="WP_206668371.1">
    <property type="nucleotide sequence ID" value="NZ_BMFA01000014.1"/>
</dbReference>
<dbReference type="EMBL" id="BMFA01000014">
    <property type="protein sequence ID" value="GGB61136.1"/>
    <property type="molecule type" value="Genomic_DNA"/>
</dbReference>
<dbReference type="Pfam" id="PF04191">
    <property type="entry name" value="PEMT"/>
    <property type="match status" value="1"/>
</dbReference>
<accession>A0A916TQA1</accession>
<proteinExistence type="predicted"/>
<evidence type="ECO:0000256" key="4">
    <source>
        <dbReference type="ARBA" id="ARBA00023136"/>
    </source>
</evidence>
<reference evidence="6" key="2">
    <citation type="submission" date="2020-09" db="EMBL/GenBank/DDBJ databases">
        <authorList>
            <person name="Sun Q."/>
            <person name="Zhou Y."/>
        </authorList>
    </citation>
    <scope>NUCLEOTIDE SEQUENCE</scope>
    <source>
        <strain evidence="6">CGMCC 1.12426</strain>
    </source>
</reference>
<keyword evidence="6" id="KW-0489">Methyltransferase</keyword>
<feature type="transmembrane region" description="Helical" evidence="5">
    <location>
        <begin position="9"/>
        <end position="30"/>
    </location>
</feature>
<dbReference type="AlphaFoldDB" id="A0A916TQA1"/>
<name>A0A916TQA1_9HYPH</name>
<evidence type="ECO:0000313" key="7">
    <source>
        <dbReference type="Proteomes" id="UP000605148"/>
    </source>
</evidence>
<dbReference type="Proteomes" id="UP000605148">
    <property type="component" value="Unassembled WGS sequence"/>
</dbReference>
<dbReference type="InterPro" id="IPR007318">
    <property type="entry name" value="Phopholipid_MeTrfase"/>
</dbReference>
<gene>
    <name evidence="6" type="ORF">GCM10011316_36390</name>
</gene>
<sequence>MKLVVPPPVVGLTGAAGIWGMVTLAPGLAIDFPGKTALGLGFAVAGLLLEGWGVGRFIRRKTTVNPLRPQKASSLVIEGPYRFTRNPMYLGLALLLTAWSLHLGAVLPGALVIAAVLWYLTEFQIKPEEAALEILFGAQYHAYKSRVRRWI</sequence>
<evidence type="ECO:0000313" key="6">
    <source>
        <dbReference type="EMBL" id="GGB61136.1"/>
    </source>
</evidence>
<evidence type="ECO:0000256" key="1">
    <source>
        <dbReference type="ARBA" id="ARBA00004127"/>
    </source>
</evidence>
<comment type="subcellular location">
    <subcellularLocation>
        <location evidence="1">Endomembrane system</location>
        <topology evidence="1">Multi-pass membrane protein</topology>
    </subcellularLocation>
</comment>
<feature type="transmembrane region" description="Helical" evidence="5">
    <location>
        <begin position="36"/>
        <end position="58"/>
    </location>
</feature>
<dbReference type="GO" id="GO:0032259">
    <property type="term" value="P:methylation"/>
    <property type="evidence" value="ECO:0007669"/>
    <property type="project" value="UniProtKB-KW"/>
</dbReference>
<evidence type="ECO:0000256" key="5">
    <source>
        <dbReference type="SAM" id="Phobius"/>
    </source>
</evidence>
<keyword evidence="2 5" id="KW-0812">Transmembrane</keyword>
<keyword evidence="6" id="KW-0808">Transferase</keyword>
<comment type="caution">
    <text evidence="6">The sequence shown here is derived from an EMBL/GenBank/DDBJ whole genome shotgun (WGS) entry which is preliminary data.</text>
</comment>
<dbReference type="GO" id="GO:0012505">
    <property type="term" value="C:endomembrane system"/>
    <property type="evidence" value="ECO:0007669"/>
    <property type="project" value="UniProtKB-SubCell"/>
</dbReference>
<dbReference type="GO" id="GO:0008168">
    <property type="term" value="F:methyltransferase activity"/>
    <property type="evidence" value="ECO:0007669"/>
    <property type="project" value="UniProtKB-KW"/>
</dbReference>
<reference evidence="6" key="1">
    <citation type="journal article" date="2014" name="Int. J. Syst. Evol. Microbiol.">
        <title>Complete genome sequence of Corynebacterium casei LMG S-19264T (=DSM 44701T), isolated from a smear-ripened cheese.</title>
        <authorList>
            <consortium name="US DOE Joint Genome Institute (JGI-PGF)"/>
            <person name="Walter F."/>
            <person name="Albersmeier A."/>
            <person name="Kalinowski J."/>
            <person name="Ruckert C."/>
        </authorList>
    </citation>
    <scope>NUCLEOTIDE SEQUENCE</scope>
    <source>
        <strain evidence="6">CGMCC 1.12426</strain>
    </source>
</reference>
<keyword evidence="7" id="KW-1185">Reference proteome</keyword>
<evidence type="ECO:0000256" key="2">
    <source>
        <dbReference type="ARBA" id="ARBA00022692"/>
    </source>
</evidence>
<dbReference type="PANTHER" id="PTHR12714:SF24">
    <property type="entry name" value="SLR1182 PROTEIN"/>
    <property type="match status" value="1"/>
</dbReference>
<feature type="transmembrane region" description="Helical" evidence="5">
    <location>
        <begin position="92"/>
        <end position="120"/>
    </location>
</feature>